<dbReference type="EMBL" id="JAOBYN010000004">
    <property type="protein sequence ID" value="MDH1054432.1"/>
    <property type="molecule type" value="Genomic_DNA"/>
</dbReference>
<comment type="caution">
    <text evidence="1">The sequence shown here is derived from an EMBL/GenBank/DDBJ whole genome shotgun (WGS) entry which is preliminary data.</text>
</comment>
<sequence>LKAEEHRTTHKDRKTEIRANDHLTVATNQHVKLGTGQFVEAGNEIHLSSGLKVVLEAGAELTFKAAGSFIKLDASGVTLVGPQIKINSGGGPGSGTGATPILPGKALKADSDKAGALLTAAPLNRLVPGLSPLCGKQSNGACSRGDCPCMKA</sequence>
<name>A0AA42N0U3_AQUAC</name>
<evidence type="ECO:0000313" key="2">
    <source>
        <dbReference type="Proteomes" id="UP001158730"/>
    </source>
</evidence>
<proteinExistence type="predicted"/>
<gene>
    <name evidence="1" type="ORF">N5C05_06615</name>
</gene>
<dbReference type="AlphaFoldDB" id="A0AA42N0U3"/>
<dbReference type="Proteomes" id="UP001158730">
    <property type="component" value="Unassembled WGS sequence"/>
</dbReference>
<protein>
    <submittedName>
        <fullName evidence="1">Type VI secretion system tip protein VgrG</fullName>
    </submittedName>
</protein>
<evidence type="ECO:0000313" key="1">
    <source>
        <dbReference type="EMBL" id="MDH1054432.1"/>
    </source>
</evidence>
<organism evidence="1 2">
    <name type="scientific">Aquipseudomonas alcaligenes</name>
    <name type="common">Pseudomonas alcaligenes</name>
    <dbReference type="NCBI Taxonomy" id="43263"/>
    <lineage>
        <taxon>Bacteria</taxon>
        <taxon>Pseudomonadati</taxon>
        <taxon>Pseudomonadota</taxon>
        <taxon>Gammaproteobacteria</taxon>
        <taxon>Pseudomonadales</taxon>
        <taxon>Pseudomonadaceae</taxon>
        <taxon>Aquipseudomonas</taxon>
    </lineage>
</organism>
<feature type="non-terminal residue" evidence="1">
    <location>
        <position position="1"/>
    </location>
</feature>
<reference evidence="1" key="1">
    <citation type="submission" date="2022-09" db="EMBL/GenBank/DDBJ databases">
        <title>Intensive care unit water sources are persistently colonized with multi-drug resistant bacteria and are the site of extensive horizontal gene transfer of antibiotic resistance genes.</title>
        <authorList>
            <person name="Diorio-Toth L."/>
        </authorList>
    </citation>
    <scope>NUCLEOTIDE SEQUENCE</scope>
    <source>
        <strain evidence="1">GD03990</strain>
    </source>
</reference>
<dbReference type="SUPFAM" id="SSF69349">
    <property type="entry name" value="Phage fibre proteins"/>
    <property type="match status" value="1"/>
</dbReference>
<accession>A0AA42N0U3</accession>